<evidence type="ECO:0000313" key="9">
    <source>
        <dbReference type="EMBL" id="BAM06045.1"/>
    </source>
</evidence>
<accession>I0IL96</accession>
<feature type="binding site" evidence="8">
    <location>
        <position position="59"/>
    </location>
    <ligand>
        <name>(R)-pantoate</name>
        <dbReference type="ChEBI" id="CHEBI:15980"/>
    </ligand>
</feature>
<dbReference type="Gene3D" id="3.40.50.620">
    <property type="entry name" value="HUPs"/>
    <property type="match status" value="1"/>
</dbReference>
<dbReference type="InterPro" id="IPR042176">
    <property type="entry name" value="Pantoate_ligase_C"/>
</dbReference>
<dbReference type="CDD" id="cd00560">
    <property type="entry name" value="PanC"/>
    <property type="match status" value="1"/>
</dbReference>
<feature type="binding site" evidence="8">
    <location>
        <begin position="144"/>
        <end position="147"/>
    </location>
    <ligand>
        <name>ATP</name>
        <dbReference type="ChEBI" id="CHEBI:30616"/>
    </ligand>
</feature>
<feature type="binding site" evidence="8">
    <location>
        <begin position="28"/>
        <end position="35"/>
    </location>
    <ligand>
        <name>ATP</name>
        <dbReference type="ChEBI" id="CHEBI:30616"/>
    </ligand>
</feature>
<name>I0IL96_LEPFC</name>
<keyword evidence="3 8" id="KW-0436">Ligase</keyword>
<comment type="subcellular location">
    <subcellularLocation>
        <location evidence="8">Cytoplasm</location>
    </subcellularLocation>
</comment>
<feature type="active site" description="Proton donor" evidence="8">
    <location>
        <position position="35"/>
    </location>
</feature>
<evidence type="ECO:0000256" key="4">
    <source>
        <dbReference type="ARBA" id="ARBA00022655"/>
    </source>
</evidence>
<dbReference type="AlphaFoldDB" id="I0IL96"/>
<feature type="binding site" evidence="8">
    <location>
        <position position="150"/>
    </location>
    <ligand>
        <name>(R)-pantoate</name>
        <dbReference type="ChEBI" id="CHEBI:15980"/>
    </ligand>
</feature>
<feature type="binding site" evidence="8">
    <location>
        <position position="173"/>
    </location>
    <ligand>
        <name>ATP</name>
        <dbReference type="ChEBI" id="CHEBI:30616"/>
    </ligand>
</feature>
<dbReference type="Gene3D" id="3.30.1300.10">
    <property type="entry name" value="Pantoate-beta-alanine ligase, C-terminal domain"/>
    <property type="match status" value="1"/>
</dbReference>
<evidence type="ECO:0000256" key="5">
    <source>
        <dbReference type="ARBA" id="ARBA00022741"/>
    </source>
</evidence>
<dbReference type="RefSeq" id="WP_014448538.1">
    <property type="nucleotide sequence ID" value="NC_017094.1"/>
</dbReference>
<evidence type="ECO:0000256" key="3">
    <source>
        <dbReference type="ARBA" id="ARBA00022598"/>
    </source>
</evidence>
<gene>
    <name evidence="8" type="primary">panC</name>
    <name evidence="9" type="ordered locus">LFE_0323</name>
</gene>
<keyword evidence="8" id="KW-0963">Cytoplasm</keyword>
<comment type="miscellaneous">
    <text evidence="8">The reaction proceeds by a bi uni uni bi ping pong mechanism.</text>
</comment>
<reference evidence="10" key="2">
    <citation type="submission" date="2012-03" db="EMBL/GenBank/DDBJ databases">
        <title>The complete genome sequence of the pioneer microbe on fresh volcanic deposit, Leptospirillum ferrooxidans strain C2-3.</title>
        <authorList>
            <person name="Fujimura R."/>
            <person name="Sato Y."/>
            <person name="Nishizawa T."/>
            <person name="Nanba K."/>
            <person name="Oshima K."/>
            <person name="Hattori M."/>
            <person name="Kamijo T."/>
            <person name="Ohta H."/>
        </authorList>
    </citation>
    <scope>NUCLEOTIDE SEQUENCE [LARGE SCALE GENOMIC DNA]</scope>
    <source>
        <strain evidence="10">C2-3</strain>
    </source>
</reference>
<dbReference type="UniPathway" id="UPA00028">
    <property type="reaction ID" value="UER00005"/>
</dbReference>
<dbReference type="EMBL" id="AP012342">
    <property type="protein sequence ID" value="BAM06045.1"/>
    <property type="molecule type" value="Genomic_DNA"/>
</dbReference>
<protein>
    <recommendedName>
        <fullName evidence="8">Pantothenate synthetase</fullName>
        <shortName evidence="8">PS</shortName>
        <ecNumber evidence="8">6.3.2.1</ecNumber>
    </recommendedName>
    <alternativeName>
        <fullName evidence="8">Pantoate--beta-alanine ligase</fullName>
    </alternativeName>
    <alternativeName>
        <fullName evidence="8">Pantoate-activating enzyme</fullName>
    </alternativeName>
</protein>
<dbReference type="eggNOG" id="COG0414">
    <property type="taxonomic scope" value="Bacteria"/>
</dbReference>
<sequence>MIHVSSLDELKEALSSESDHPLALVPTMGALHSGHVELVRHAKSRGFHVALSIFVNPMQFGPGEDLERYPRPLSADLDLCQKEGVSLVFTPNVSEMVSENSSIRVSHPVGSLYCGAYRPGHFDGVLTIVAKLFHLFSPDIAVFGQKDRQQLFLIERMVAELDFPLKIESVKTVREYDGLAKSSRNRYLSESERLIAPFLYGRLLKAKEEGVPKNHSDQQAWLQEISKNLSTLGFRPDYVSLVDRETFLPPTRDSSGLILLAAAWLGKTRLIDNLEMDE</sequence>
<comment type="similarity">
    <text evidence="2 8">Belongs to the pantothenate synthetase family.</text>
</comment>
<dbReference type="HAMAP" id="MF_00158">
    <property type="entry name" value="PanC"/>
    <property type="match status" value="1"/>
</dbReference>
<feature type="binding site" evidence="8">
    <location>
        <position position="59"/>
    </location>
    <ligand>
        <name>beta-alanine</name>
        <dbReference type="ChEBI" id="CHEBI:57966"/>
    </ligand>
</feature>
<comment type="pathway">
    <text evidence="1 8">Cofactor biosynthesis; (R)-pantothenate biosynthesis; (R)-pantothenate from (R)-pantoate and beta-alanine: step 1/1.</text>
</comment>
<dbReference type="Pfam" id="PF02569">
    <property type="entry name" value="Pantoate_ligase"/>
    <property type="match status" value="1"/>
</dbReference>
<comment type="function">
    <text evidence="8">Catalyzes the condensation of pantoate with beta-alanine in an ATP-dependent reaction via a pantoyl-adenylate intermediate.</text>
</comment>
<reference evidence="9 10" key="1">
    <citation type="journal article" date="2012" name="J. Bacteriol.">
        <title>Complete Genome Sequence of Leptospirillum ferrooxidans Strain C2-3, Isolated from a Fresh Volcanic Ash Deposit on the Island of Miyake, Japan.</title>
        <authorList>
            <person name="Fujimura R."/>
            <person name="Sato Y."/>
            <person name="Nishizawa T."/>
            <person name="Oshima K."/>
            <person name="Kim S.-W."/>
            <person name="Hattori M."/>
            <person name="Kamijo T."/>
            <person name="Ohta H."/>
        </authorList>
    </citation>
    <scope>NUCLEOTIDE SEQUENCE [LARGE SCALE GENOMIC DNA]</scope>
    <source>
        <strain evidence="9 10">C2-3</strain>
    </source>
</reference>
<comment type="subunit">
    <text evidence="8">Homodimer.</text>
</comment>
<dbReference type="STRING" id="1162668.LFE_0323"/>
<keyword evidence="5 8" id="KW-0547">Nucleotide-binding</keyword>
<evidence type="ECO:0000256" key="8">
    <source>
        <dbReference type="HAMAP-Rule" id="MF_00158"/>
    </source>
</evidence>
<dbReference type="EC" id="6.3.2.1" evidence="8"/>
<keyword evidence="6 8" id="KW-0067">ATP-binding</keyword>
<organism evidence="9 10">
    <name type="scientific">Leptospirillum ferrooxidans (strain C2-3)</name>
    <dbReference type="NCBI Taxonomy" id="1162668"/>
    <lineage>
        <taxon>Bacteria</taxon>
        <taxon>Pseudomonadati</taxon>
        <taxon>Nitrospirota</taxon>
        <taxon>Nitrospiria</taxon>
        <taxon>Nitrospirales</taxon>
        <taxon>Nitrospiraceae</taxon>
        <taxon>Leptospirillum</taxon>
    </lineage>
</organism>
<keyword evidence="10" id="KW-1185">Reference proteome</keyword>
<dbReference type="PANTHER" id="PTHR21299">
    <property type="entry name" value="CYTIDYLATE KINASE/PANTOATE-BETA-ALANINE LIGASE"/>
    <property type="match status" value="1"/>
</dbReference>
<dbReference type="GO" id="GO:0005524">
    <property type="term" value="F:ATP binding"/>
    <property type="evidence" value="ECO:0007669"/>
    <property type="project" value="UniProtKB-KW"/>
</dbReference>
<proteinExistence type="inferred from homology"/>
<evidence type="ECO:0000256" key="2">
    <source>
        <dbReference type="ARBA" id="ARBA00009256"/>
    </source>
</evidence>
<evidence type="ECO:0000256" key="6">
    <source>
        <dbReference type="ARBA" id="ARBA00022840"/>
    </source>
</evidence>
<dbReference type="NCBIfam" id="TIGR00018">
    <property type="entry name" value="panC"/>
    <property type="match status" value="1"/>
</dbReference>
<keyword evidence="4 8" id="KW-0566">Pantothenate biosynthesis</keyword>
<dbReference type="GO" id="GO:0004592">
    <property type="term" value="F:pantoate-beta-alanine ligase activity"/>
    <property type="evidence" value="ECO:0007669"/>
    <property type="project" value="UniProtKB-UniRule"/>
</dbReference>
<dbReference type="GO" id="GO:0015940">
    <property type="term" value="P:pantothenate biosynthetic process"/>
    <property type="evidence" value="ECO:0007669"/>
    <property type="project" value="UniProtKB-UniRule"/>
</dbReference>
<evidence type="ECO:0000313" key="10">
    <source>
        <dbReference type="Proteomes" id="UP000007382"/>
    </source>
</evidence>
<dbReference type="KEGG" id="lfc:LFE_0323"/>
<dbReference type="SUPFAM" id="SSF52374">
    <property type="entry name" value="Nucleotidylyl transferase"/>
    <property type="match status" value="1"/>
</dbReference>
<comment type="catalytic activity">
    <reaction evidence="7 8">
        <text>(R)-pantoate + beta-alanine + ATP = (R)-pantothenate + AMP + diphosphate + H(+)</text>
        <dbReference type="Rhea" id="RHEA:10912"/>
        <dbReference type="ChEBI" id="CHEBI:15378"/>
        <dbReference type="ChEBI" id="CHEBI:15980"/>
        <dbReference type="ChEBI" id="CHEBI:29032"/>
        <dbReference type="ChEBI" id="CHEBI:30616"/>
        <dbReference type="ChEBI" id="CHEBI:33019"/>
        <dbReference type="ChEBI" id="CHEBI:57966"/>
        <dbReference type="ChEBI" id="CHEBI:456215"/>
        <dbReference type="EC" id="6.3.2.1"/>
    </reaction>
</comment>
<dbReference type="PANTHER" id="PTHR21299:SF1">
    <property type="entry name" value="PANTOATE--BETA-ALANINE LIGASE"/>
    <property type="match status" value="1"/>
</dbReference>
<evidence type="ECO:0000256" key="7">
    <source>
        <dbReference type="ARBA" id="ARBA00048258"/>
    </source>
</evidence>
<dbReference type="Proteomes" id="UP000007382">
    <property type="component" value="Chromosome"/>
</dbReference>
<dbReference type="OrthoDB" id="9773087at2"/>
<dbReference type="GO" id="GO:0005829">
    <property type="term" value="C:cytosol"/>
    <property type="evidence" value="ECO:0007669"/>
    <property type="project" value="TreeGrafter"/>
</dbReference>
<feature type="binding site" evidence="8">
    <location>
        <begin position="181"/>
        <end position="184"/>
    </location>
    <ligand>
        <name>ATP</name>
        <dbReference type="ChEBI" id="CHEBI:30616"/>
    </ligand>
</feature>
<evidence type="ECO:0000256" key="1">
    <source>
        <dbReference type="ARBA" id="ARBA00004990"/>
    </source>
</evidence>
<dbReference type="InterPro" id="IPR014729">
    <property type="entry name" value="Rossmann-like_a/b/a_fold"/>
</dbReference>
<dbReference type="InterPro" id="IPR003721">
    <property type="entry name" value="Pantoate_ligase"/>
</dbReference>
<dbReference type="PATRIC" id="fig|1162668.3.peg.372"/>
<dbReference type="HOGENOM" id="CLU_047148_0_0_0"/>